<name>A0A517YQU9_9BACT</name>
<dbReference type="InterPro" id="IPR051673">
    <property type="entry name" value="SSDNA_exonuclease_RecJ"/>
</dbReference>
<feature type="domain" description="RecJ OB" evidence="10">
    <location>
        <begin position="504"/>
        <end position="611"/>
    </location>
</feature>
<feature type="region of interest" description="Disordered" evidence="7">
    <location>
        <begin position="1"/>
        <end position="24"/>
    </location>
</feature>
<evidence type="ECO:0000256" key="3">
    <source>
        <dbReference type="ARBA" id="ARBA00022722"/>
    </source>
</evidence>
<comment type="similarity">
    <text evidence="1">Belongs to the RecJ family.</text>
</comment>
<keyword evidence="5 11" id="KW-0269">Exonuclease</keyword>
<evidence type="ECO:0000259" key="9">
    <source>
        <dbReference type="Pfam" id="PF02272"/>
    </source>
</evidence>
<dbReference type="SUPFAM" id="SSF64182">
    <property type="entry name" value="DHH phosphoesterases"/>
    <property type="match status" value="1"/>
</dbReference>
<dbReference type="InterPro" id="IPR038763">
    <property type="entry name" value="DHH_sf"/>
</dbReference>
<dbReference type="PANTHER" id="PTHR30255">
    <property type="entry name" value="SINGLE-STRANDED-DNA-SPECIFIC EXONUCLEASE RECJ"/>
    <property type="match status" value="1"/>
</dbReference>
<dbReference type="KEGG" id="pcor:KS4_06330"/>
<dbReference type="EMBL" id="CP036425">
    <property type="protein sequence ID" value="QDU32599.1"/>
    <property type="molecule type" value="Genomic_DNA"/>
</dbReference>
<evidence type="ECO:0000313" key="12">
    <source>
        <dbReference type="Proteomes" id="UP000317369"/>
    </source>
</evidence>
<evidence type="ECO:0000256" key="4">
    <source>
        <dbReference type="ARBA" id="ARBA00022801"/>
    </source>
</evidence>
<evidence type="ECO:0000256" key="5">
    <source>
        <dbReference type="ARBA" id="ARBA00022839"/>
    </source>
</evidence>
<dbReference type="Gene3D" id="3.10.310.30">
    <property type="match status" value="1"/>
</dbReference>
<evidence type="ECO:0000256" key="1">
    <source>
        <dbReference type="ARBA" id="ARBA00005915"/>
    </source>
</evidence>
<evidence type="ECO:0000256" key="2">
    <source>
        <dbReference type="ARBA" id="ARBA00019841"/>
    </source>
</evidence>
<gene>
    <name evidence="11" type="primary">recJ</name>
    <name evidence="11" type="ORF">KS4_06330</name>
</gene>
<dbReference type="Pfam" id="PF17768">
    <property type="entry name" value="RecJ_OB"/>
    <property type="match status" value="1"/>
</dbReference>
<dbReference type="OrthoDB" id="9809852at2"/>
<keyword evidence="3" id="KW-0540">Nuclease</keyword>
<evidence type="ECO:0000256" key="7">
    <source>
        <dbReference type="SAM" id="MobiDB-lite"/>
    </source>
</evidence>
<feature type="domain" description="DHHA1" evidence="9">
    <location>
        <begin position="398"/>
        <end position="487"/>
    </location>
</feature>
<keyword evidence="12" id="KW-1185">Reference proteome</keyword>
<evidence type="ECO:0000259" key="10">
    <source>
        <dbReference type="Pfam" id="PF17768"/>
    </source>
</evidence>
<dbReference type="GO" id="GO:0006310">
    <property type="term" value="P:DNA recombination"/>
    <property type="evidence" value="ECO:0007669"/>
    <property type="project" value="InterPro"/>
</dbReference>
<evidence type="ECO:0000256" key="6">
    <source>
        <dbReference type="SAM" id="Coils"/>
    </source>
</evidence>
<organism evidence="11 12">
    <name type="scientific">Poriferisphaera corsica</name>
    <dbReference type="NCBI Taxonomy" id="2528020"/>
    <lineage>
        <taxon>Bacteria</taxon>
        <taxon>Pseudomonadati</taxon>
        <taxon>Planctomycetota</taxon>
        <taxon>Phycisphaerae</taxon>
        <taxon>Phycisphaerales</taxon>
        <taxon>Phycisphaeraceae</taxon>
        <taxon>Poriferisphaera</taxon>
    </lineage>
</organism>
<dbReference type="InterPro" id="IPR001667">
    <property type="entry name" value="DDH_dom"/>
</dbReference>
<dbReference type="Proteomes" id="UP000317369">
    <property type="component" value="Chromosome"/>
</dbReference>
<dbReference type="GO" id="GO:0006281">
    <property type="term" value="P:DNA repair"/>
    <property type="evidence" value="ECO:0007669"/>
    <property type="project" value="InterPro"/>
</dbReference>
<evidence type="ECO:0000259" key="8">
    <source>
        <dbReference type="Pfam" id="PF01368"/>
    </source>
</evidence>
<dbReference type="GO" id="GO:0008409">
    <property type="term" value="F:5'-3' exonuclease activity"/>
    <property type="evidence" value="ECO:0007669"/>
    <property type="project" value="InterPro"/>
</dbReference>
<dbReference type="InterPro" id="IPR041122">
    <property type="entry name" value="RecJ_OB"/>
</dbReference>
<evidence type="ECO:0000313" key="11">
    <source>
        <dbReference type="EMBL" id="QDU32599.1"/>
    </source>
</evidence>
<feature type="coiled-coil region" evidence="6">
    <location>
        <begin position="363"/>
        <end position="391"/>
    </location>
</feature>
<protein>
    <recommendedName>
        <fullName evidence="2">Single-stranded-DNA-specific exonuclease RecJ</fullName>
    </recommendedName>
</protein>
<keyword evidence="4 11" id="KW-0378">Hydrolase</keyword>
<proteinExistence type="inferred from homology"/>
<keyword evidence="6" id="KW-0175">Coiled coil</keyword>
<feature type="domain" description="DDH" evidence="8">
    <location>
        <begin position="92"/>
        <end position="245"/>
    </location>
</feature>
<sequence length="621" mass="67891">MDPMNPESGLKSTWIPRNPNKTTQISPTEFAQQIHQHPLIANLLLKRDINTLEEAASFLKPTLKNLHDPALLPGATQAAQRISQAVLNDQPIVIYGDYDVDGVTASTILYHTLNLAKATVSCYVPHRIDEGYGLNSEALSHIASGDWHQDTENKIFNRQPEDPATPPLIITVDCGITATEQADLAKQLGVDLIITDHHHFDAENLPNAHTLVHPRIPSSLPTPYPFGDLCGAGVAFKLAWQFARIHHNLDPNSGSLPAPFRNLMIDLISLVALGTIADVVPLVGENRTLTTFGLSRIKNTPFPGLNALIDAAKLRDEKVDAYHVGFVLGPRLNACGRMGHARNAVFLLTIAQGNQAKHIADFLTQENQKRKEIEREIIEQAKQQIEAAGDNSPNHRAIVIGADDWHKGVVGIVASRIVETYHRPTVVLSYQPDGSASGSARSIANFNIHAAFTACSEHLTQFGGHEAAAGCTLPQDNVPAFREALINHCNDLLTEQDLSHTIKIDGEIQCSEINLQLFQIIHSLSPFGNANPKPKLILRNVTLDRPPNRIGSEGTHLSIHIKQNNRSMRAVGFGLGELAPKLAVGMNLDIVFSPAINNWQNRLSPDIHILDLKILSPALIP</sequence>
<dbReference type="InterPro" id="IPR004610">
    <property type="entry name" value="RecJ"/>
</dbReference>
<dbReference type="GO" id="GO:0003676">
    <property type="term" value="F:nucleic acid binding"/>
    <property type="evidence" value="ECO:0007669"/>
    <property type="project" value="InterPro"/>
</dbReference>
<accession>A0A517YQU9</accession>
<reference evidence="11 12" key="1">
    <citation type="submission" date="2019-02" db="EMBL/GenBank/DDBJ databases">
        <title>Deep-cultivation of Planctomycetes and their phenomic and genomic characterization uncovers novel biology.</title>
        <authorList>
            <person name="Wiegand S."/>
            <person name="Jogler M."/>
            <person name="Boedeker C."/>
            <person name="Pinto D."/>
            <person name="Vollmers J."/>
            <person name="Rivas-Marin E."/>
            <person name="Kohn T."/>
            <person name="Peeters S.H."/>
            <person name="Heuer A."/>
            <person name="Rast P."/>
            <person name="Oberbeckmann S."/>
            <person name="Bunk B."/>
            <person name="Jeske O."/>
            <person name="Meyerdierks A."/>
            <person name="Storesund J.E."/>
            <person name="Kallscheuer N."/>
            <person name="Luecker S."/>
            <person name="Lage O.M."/>
            <person name="Pohl T."/>
            <person name="Merkel B.J."/>
            <person name="Hornburger P."/>
            <person name="Mueller R.-W."/>
            <person name="Bruemmer F."/>
            <person name="Labrenz M."/>
            <person name="Spormann A.M."/>
            <person name="Op den Camp H."/>
            <person name="Overmann J."/>
            <person name="Amann R."/>
            <person name="Jetten M.S.M."/>
            <person name="Mascher T."/>
            <person name="Medema M.H."/>
            <person name="Devos D.P."/>
            <person name="Kaster A.-K."/>
            <person name="Ovreas L."/>
            <person name="Rohde M."/>
            <person name="Galperin M.Y."/>
            <person name="Jogler C."/>
        </authorList>
    </citation>
    <scope>NUCLEOTIDE SEQUENCE [LARGE SCALE GENOMIC DNA]</scope>
    <source>
        <strain evidence="11 12">KS4</strain>
    </source>
</reference>
<dbReference type="InterPro" id="IPR003156">
    <property type="entry name" value="DHHA1_dom"/>
</dbReference>
<dbReference type="Gene3D" id="3.90.1640.30">
    <property type="match status" value="1"/>
</dbReference>
<dbReference type="AlphaFoldDB" id="A0A517YQU9"/>
<dbReference type="NCBIfam" id="TIGR00644">
    <property type="entry name" value="recJ"/>
    <property type="match status" value="1"/>
</dbReference>
<dbReference type="PANTHER" id="PTHR30255:SF2">
    <property type="entry name" value="SINGLE-STRANDED-DNA-SPECIFIC EXONUCLEASE RECJ"/>
    <property type="match status" value="1"/>
</dbReference>
<dbReference type="Pfam" id="PF02272">
    <property type="entry name" value="DHHA1"/>
    <property type="match status" value="1"/>
</dbReference>
<dbReference type="Pfam" id="PF01368">
    <property type="entry name" value="DHH"/>
    <property type="match status" value="1"/>
</dbReference>